<organism evidence="1 2">
    <name type="scientific">Falsiroseomonas stagni DSM 19981</name>
    <dbReference type="NCBI Taxonomy" id="1123062"/>
    <lineage>
        <taxon>Bacteria</taxon>
        <taxon>Pseudomonadati</taxon>
        <taxon>Pseudomonadota</taxon>
        <taxon>Alphaproteobacteria</taxon>
        <taxon>Acetobacterales</taxon>
        <taxon>Roseomonadaceae</taxon>
        <taxon>Falsiroseomonas</taxon>
    </lineage>
</organism>
<proteinExistence type="predicted"/>
<evidence type="ECO:0000313" key="1">
    <source>
        <dbReference type="EMBL" id="SFK65014.1"/>
    </source>
</evidence>
<dbReference type="EMBL" id="FOSQ01000005">
    <property type="protein sequence ID" value="SFK65014.1"/>
    <property type="molecule type" value="Genomic_DNA"/>
</dbReference>
<accession>A0A1I4B8D7</accession>
<keyword evidence="2" id="KW-1185">Reference proteome</keyword>
<reference evidence="1 2" key="1">
    <citation type="submission" date="2016-10" db="EMBL/GenBank/DDBJ databases">
        <authorList>
            <person name="de Groot N.N."/>
        </authorList>
    </citation>
    <scope>NUCLEOTIDE SEQUENCE [LARGE SCALE GENOMIC DNA]</scope>
    <source>
        <strain evidence="1 2">DSM 19981</strain>
    </source>
</reference>
<sequence>MQRPAEPDAVPVSQDVLSRLKGDILDGHDAPGAWLAAHRDETTGTVLRHAPQFMPAP</sequence>
<dbReference type="AlphaFoldDB" id="A0A1I4B8D7"/>
<name>A0A1I4B8D7_9PROT</name>
<dbReference type="Proteomes" id="UP000199473">
    <property type="component" value="Unassembled WGS sequence"/>
</dbReference>
<protein>
    <submittedName>
        <fullName evidence="1">Uncharacterized protein</fullName>
    </submittedName>
</protein>
<gene>
    <name evidence="1" type="ORF">SAMN02745775_10568</name>
</gene>
<evidence type="ECO:0000313" key="2">
    <source>
        <dbReference type="Proteomes" id="UP000199473"/>
    </source>
</evidence>